<dbReference type="FunFam" id="3.40.309.10:FF:000012">
    <property type="entry name" value="Betaine aldehyde dehydrogenase"/>
    <property type="match status" value="1"/>
</dbReference>
<dbReference type="PANTHER" id="PTHR11699">
    <property type="entry name" value="ALDEHYDE DEHYDROGENASE-RELATED"/>
    <property type="match status" value="1"/>
</dbReference>
<dbReference type="InterPro" id="IPR016161">
    <property type="entry name" value="Ald_DH/histidinol_DH"/>
</dbReference>
<evidence type="ECO:0000256" key="2">
    <source>
        <dbReference type="ARBA" id="ARBA00023002"/>
    </source>
</evidence>
<evidence type="ECO:0000256" key="5">
    <source>
        <dbReference type="RuleBase" id="RU003345"/>
    </source>
</evidence>
<dbReference type="SUPFAM" id="SSF53720">
    <property type="entry name" value="ALDH-like"/>
    <property type="match status" value="1"/>
</dbReference>
<evidence type="ECO:0000259" key="6">
    <source>
        <dbReference type="Pfam" id="PF00171"/>
    </source>
</evidence>
<dbReference type="InterPro" id="IPR016163">
    <property type="entry name" value="Ald_DH_C"/>
</dbReference>
<proteinExistence type="inferred from homology"/>
<keyword evidence="2 5" id="KW-0560">Oxidoreductase</keyword>
<accession>A0A0R3MB69</accession>
<dbReference type="RefSeq" id="WP_057848190.1">
    <property type="nucleotide sequence ID" value="NZ_LLYA01000227.1"/>
</dbReference>
<dbReference type="EMBL" id="LLYA01000227">
    <property type="protein sequence ID" value="KRR15053.1"/>
    <property type="molecule type" value="Genomic_DNA"/>
</dbReference>
<evidence type="ECO:0000313" key="8">
    <source>
        <dbReference type="Proteomes" id="UP000052023"/>
    </source>
</evidence>
<dbReference type="Gene3D" id="3.40.309.10">
    <property type="entry name" value="Aldehyde Dehydrogenase, Chain A, domain 2"/>
    <property type="match status" value="1"/>
</dbReference>
<dbReference type="InterPro" id="IPR029510">
    <property type="entry name" value="Ald_DH_CS_GLU"/>
</dbReference>
<dbReference type="FunFam" id="3.40.605.10:FF:000007">
    <property type="entry name" value="NAD/NADP-dependent betaine aldehyde dehydrogenase"/>
    <property type="match status" value="1"/>
</dbReference>
<dbReference type="OrthoDB" id="8175464at2"/>
<dbReference type="GO" id="GO:0016620">
    <property type="term" value="F:oxidoreductase activity, acting on the aldehyde or oxo group of donors, NAD or NADP as acceptor"/>
    <property type="evidence" value="ECO:0007669"/>
    <property type="project" value="InterPro"/>
</dbReference>
<dbReference type="CDD" id="cd07114">
    <property type="entry name" value="ALDH_DhaS"/>
    <property type="match status" value="1"/>
</dbReference>
<feature type="active site" evidence="4">
    <location>
        <position position="242"/>
    </location>
</feature>
<dbReference type="InterPro" id="IPR016160">
    <property type="entry name" value="Ald_DH_CS_CYS"/>
</dbReference>
<evidence type="ECO:0000313" key="7">
    <source>
        <dbReference type="EMBL" id="KRR15053.1"/>
    </source>
</evidence>
<name>A0A0R3MB69_9BRAD</name>
<dbReference type="Pfam" id="PF00171">
    <property type="entry name" value="Aldedh"/>
    <property type="match status" value="1"/>
</dbReference>
<evidence type="ECO:0000256" key="4">
    <source>
        <dbReference type="PROSITE-ProRule" id="PRU10007"/>
    </source>
</evidence>
<dbReference type="PROSITE" id="PS00687">
    <property type="entry name" value="ALDEHYDE_DEHYDR_GLU"/>
    <property type="match status" value="1"/>
</dbReference>
<dbReference type="PROSITE" id="PS00070">
    <property type="entry name" value="ALDEHYDE_DEHYDR_CYS"/>
    <property type="match status" value="1"/>
</dbReference>
<evidence type="ECO:0000256" key="3">
    <source>
        <dbReference type="ARBA" id="ARBA00023097"/>
    </source>
</evidence>
<organism evidence="7 8">
    <name type="scientific">Bradyrhizobium retamae</name>
    <dbReference type="NCBI Taxonomy" id="1300035"/>
    <lineage>
        <taxon>Bacteria</taxon>
        <taxon>Pseudomonadati</taxon>
        <taxon>Pseudomonadota</taxon>
        <taxon>Alphaproteobacteria</taxon>
        <taxon>Hyphomicrobiales</taxon>
        <taxon>Nitrobacteraceae</taxon>
        <taxon>Bradyrhizobium</taxon>
    </lineage>
</organism>
<dbReference type="InterPro" id="IPR016162">
    <property type="entry name" value="Ald_DH_N"/>
</dbReference>
<dbReference type="InterPro" id="IPR015590">
    <property type="entry name" value="Aldehyde_DH_dom"/>
</dbReference>
<comment type="similarity">
    <text evidence="1 5">Belongs to the aldehyde dehydrogenase family.</text>
</comment>
<dbReference type="AlphaFoldDB" id="A0A0R3MB69"/>
<dbReference type="Proteomes" id="UP000052023">
    <property type="component" value="Unassembled WGS sequence"/>
</dbReference>
<keyword evidence="3" id="KW-0558">Oxidation</keyword>
<protein>
    <submittedName>
        <fullName evidence="7">Aldehyde dehydrogenase</fullName>
    </submittedName>
</protein>
<keyword evidence="8" id="KW-1185">Reference proteome</keyword>
<comment type="caution">
    <text evidence="7">The sequence shown here is derived from an EMBL/GenBank/DDBJ whole genome shotgun (WGS) entry which is preliminary data.</text>
</comment>
<gene>
    <name evidence="7" type="ORF">CQ13_37355</name>
</gene>
<sequence>MDGLPTQQSEEEELISIDPADGSEVARVRCTTRSELDQMVATAQTALENSGWKRLLPHRRAAILHKIADGIQREKDTLARLQMRDNGKPLAECKAMAESAIGTFRYYASVCETMETDVTPPRSEYVSLTVLEPYGLVACITPWNSPLMNDATKAAPAIAAGNAVLLKPSEDSPLLAPELARICREAGLPAGLLQVVQGRGRDIGAALVAHPGVRMISFTGGTHTGRAIAKVAAERLVPAALELGGKSPHAVFADADIDSAVAAVVAGIFGSAGQSCVAGSRLFVERRIYREFVDRVVKRTERLRVGMPSEPTTEVGPLASFHHRERIKRFVEMAKAEGGRILCGGHAPVGGVYDRGAFYMPTVIEGLDYRARACQEEAFGPVLVALPFEDEADLIMQGNGTAFGLACGIWTENFKRAWRVGRALEAGSVWINCYKISVTSSPFGGFKDSSLGREKGLGGYRLYSQVKSIFFGLQDQPMSVTR</sequence>
<feature type="domain" description="Aldehyde dehydrogenase" evidence="6">
    <location>
        <begin position="9"/>
        <end position="469"/>
    </location>
</feature>
<evidence type="ECO:0000256" key="1">
    <source>
        <dbReference type="ARBA" id="ARBA00009986"/>
    </source>
</evidence>
<reference evidence="7 8" key="1">
    <citation type="submission" date="2014-03" db="EMBL/GenBank/DDBJ databases">
        <title>Bradyrhizobium valentinum sp. nov., isolated from effective nodules of Lupinus mariae-josephae, a lupine endemic of basic-lime soils in Eastern Spain.</title>
        <authorList>
            <person name="Duran D."/>
            <person name="Rey L."/>
            <person name="Navarro A."/>
            <person name="Busquets A."/>
            <person name="Imperial J."/>
            <person name="Ruiz-Argueso T."/>
        </authorList>
    </citation>
    <scope>NUCLEOTIDE SEQUENCE [LARGE SCALE GENOMIC DNA]</scope>
    <source>
        <strain evidence="7 8">Ro19</strain>
    </source>
</reference>
<dbReference type="Gene3D" id="3.40.605.10">
    <property type="entry name" value="Aldehyde Dehydrogenase, Chain A, domain 1"/>
    <property type="match status" value="1"/>
</dbReference>